<dbReference type="InterPro" id="IPR043078">
    <property type="entry name" value="Sialyltransferase_N"/>
</dbReference>
<keyword evidence="2" id="KW-1185">Reference proteome</keyword>
<accession>A0ABX2W8X8</accession>
<dbReference type="EMBL" id="LXEQ01000033">
    <property type="protein sequence ID" value="OAT28121.1"/>
    <property type="molecule type" value="Genomic_DNA"/>
</dbReference>
<comment type="caution">
    <text evidence="1">The sequence shown here is derived from an EMBL/GenBank/DDBJ whole genome shotgun (WGS) entry which is preliminary data.</text>
</comment>
<gene>
    <name evidence="1" type="ORF">M976_01960</name>
</gene>
<name>A0ABX2W8X8_9ENTR</name>
<dbReference type="Pfam" id="PF11477">
    <property type="entry name" value="PM0188"/>
    <property type="match status" value="1"/>
</dbReference>
<protein>
    <submittedName>
        <fullName evidence="1">Uncharacterized protein</fullName>
    </submittedName>
</protein>
<sequence>MTQPQPHLVRIYLDPFTMPMLQQLLHFCRHSEEENTTSLTTWGRSTLQDGQQLHPRHQHFRQGIAPVREVYERLMALCAQHGSVEVEVHSNLIYSSDALAPLLNALHFLKYPVRMVHLYEDGTFDYCELLKLNDQPERLVQREAVLARLHSYLYETPRSVGFTVPGQDKIIVGQGWHRFYPTRYHMVRPDIMTRLPALQTLAEEILPWLERTDWNDFSSLAPHQQDWLFRAVGVERASIEALFAQHTDAVIVLGTSQNVEDARGLAARGIIRLHHDLLKHIRKSGSPLHIAGKPSLLFKGHPAGHVVNDVIEQKNPKLIPLPASMPMELLLMLKTPIRGICGFMSSSHLSLCKEQIPFILAPPEQNVPREVALHKWPLLRLALLLEIVDERQIVLYSELYRRGEIPYPYWDAYTSQSLAGKRTMNDIARGAGLALPQKKMVLGFHIGHPDEFNALEKSIDDLIRMGFLCTLVIDETSPDFDAVCDRMSTVTRNDLQAFTLAAVKEAGFCFDCFAASAGRNDLRAYGYHWVEYGPVGSLGSQPQLITGIINAQKKYVILV</sequence>
<evidence type="ECO:0000313" key="2">
    <source>
        <dbReference type="Proteomes" id="UP000078407"/>
    </source>
</evidence>
<evidence type="ECO:0000313" key="1">
    <source>
        <dbReference type="EMBL" id="OAT28121.1"/>
    </source>
</evidence>
<dbReference type="Gene3D" id="3.40.50.11120">
    <property type="entry name" value="Sialyltransferase, N-terminal GT-B Rossman nucleotide-binding domain"/>
    <property type="match status" value="1"/>
</dbReference>
<dbReference type="RefSeq" id="WP_083963301.1">
    <property type="nucleotide sequence ID" value="NZ_LXEQ01000033.1"/>
</dbReference>
<dbReference type="InterPro" id="IPR021574">
    <property type="entry name" value="PM0188"/>
</dbReference>
<dbReference type="Proteomes" id="UP000078407">
    <property type="component" value="Unassembled WGS sequence"/>
</dbReference>
<reference evidence="1 2" key="1">
    <citation type="submission" date="2016-04" db="EMBL/GenBank/DDBJ databases">
        <title>ATOL: Assembling a taxonomically balanced genome-scale reconstruction of the evolutionary history of the Enterobacteriaceae.</title>
        <authorList>
            <person name="Plunkett G.III."/>
            <person name="Neeno-Eckwall E.C."/>
            <person name="Glasner J.D."/>
            <person name="Perna N.T."/>
        </authorList>
    </citation>
    <scope>NUCLEOTIDE SEQUENCE [LARGE SCALE GENOMIC DNA]</scope>
    <source>
        <strain evidence="1 2">ATCC 51602</strain>
    </source>
</reference>
<dbReference type="SUPFAM" id="SSF53756">
    <property type="entry name" value="UDP-Glycosyltransferase/glycogen phosphorylase"/>
    <property type="match status" value="1"/>
</dbReference>
<proteinExistence type="predicted"/>
<dbReference type="Gene3D" id="3.40.50.11110">
    <property type="entry name" value="Sialyltransferase, C-terminal GT-B Rossman nucleotide-binding domain"/>
    <property type="match status" value="1"/>
</dbReference>
<organism evidence="1 2">
    <name type="scientific">Buttiauxella ferragutiae ATCC 51602</name>
    <dbReference type="NCBI Taxonomy" id="1354252"/>
    <lineage>
        <taxon>Bacteria</taxon>
        <taxon>Pseudomonadati</taxon>
        <taxon>Pseudomonadota</taxon>
        <taxon>Gammaproteobacteria</taxon>
        <taxon>Enterobacterales</taxon>
        <taxon>Enterobacteriaceae</taxon>
        <taxon>Buttiauxella</taxon>
    </lineage>
</organism>